<protein>
    <submittedName>
        <fullName evidence="2">Uncharacterized protein</fullName>
    </submittedName>
</protein>
<evidence type="ECO:0000256" key="1">
    <source>
        <dbReference type="SAM" id="Coils"/>
    </source>
</evidence>
<feature type="coiled-coil region" evidence="1">
    <location>
        <begin position="910"/>
        <end position="937"/>
    </location>
</feature>
<sequence>MLQAALKDALQVNPELRKKEQQAAFCLFGAEWFRRNHDQGPWSWDIILDDGLGLKGSTKKSFRNNSVRHTTAAGLNWWKVPLVETEIATQYLVTLACQGGLPLKTLRNHVAPLRRFLKKMLQHHERYPQEPINGVFEEYAFLLPKTLNNSGVQTLTCRIVDCVANLRRSSKAVEENGQGRQEYLDQNLSGWRDSIPLRIDDSDAMDLILGLLDQEVARALPSEGFSVTTFLTMQDQSILISRDLNYESVINEEDLWRWLELSSAKELQPRMTLYLQSDTQQVRVGTIAKRSIDDSYVITSISSTPLTGSDADGTIRLVVTAGNRQVSSIVVPGGEALPESPWVFSDADPAELIGVGSVKTRYSTVLVAIPPGVTWVGSPEMEVLIDSNSDDNRIVMRLSGELCLCQDGNDVRICSRAEEEATSIFKLRGRGGTLGPNGSSFWYGIPEIIEYPVNSSGTVSDVPQHMIEWKGTGNTWQNLSSNCVGDVSLRAVRNHETIFQTRLTLLPDGFSYRIRPRRNNKGTIELKNLGMAAVFPGEISGVETQVESQKSVTQLHVTLCSGSDRPVTIPISIHFHNGVRSYLQATCPTDGIYIVNAAGLAISKNLPIPMDQLDGLFLRILTPKSQDLILIERSRHRFLGKPTEFRNTGTQEFALSSVQEIIQGILAQSDDPDGSVEIRLERPPSSIDLFSFKVARYPGWLEKEPNDYSETGTQPDCTEVFVSEQTLQDLRISGEDIRIDVSPLGQPDAVIETAAVQRIGEAKWKLSHEMLGTGIYLVVAWINEFRCLRPLRVSVNLNLIDPIRVEDAEPSDQFDTALNTLSHDVRRFEWEAFVNRIACDSGHPGWARIDSLIKSNQRLPLTTYEAISSLIRNSDATAMLAIRMHRLSWLWQRLEELPFLWATVPVRSWVTALRCHVELLLQQLDSLEADMSSQIIESKIEGFSQDLALRWGGGVCINSCLHISGFKIPPQNINIKDLMVNEQDSLLERLQQERSRLIADHDLYDTRTVWPQVDLRIPERVRGVISDIEISDGHSNQWEVLNAPAIAAAYSVHDFPLPPLIIMKLKELRSVDPVWFDRANVIAMQILAGRRLTQNHRCFVMEEKVEV</sequence>
<name>A0ABX5YP25_9PLAN</name>
<evidence type="ECO:0000313" key="2">
    <source>
        <dbReference type="EMBL" id="QEG17292.1"/>
    </source>
</evidence>
<gene>
    <name evidence="2" type="ORF">GmarT_31720</name>
</gene>
<dbReference type="EMBL" id="CP042910">
    <property type="protein sequence ID" value="QEG17292.1"/>
    <property type="molecule type" value="Genomic_DNA"/>
</dbReference>
<evidence type="ECO:0000313" key="3">
    <source>
        <dbReference type="Proteomes" id="UP000322887"/>
    </source>
</evidence>
<dbReference type="InterPro" id="IPR047879">
    <property type="entry name" value="YjiT"/>
</dbReference>
<reference evidence="2 3" key="1">
    <citation type="submission" date="2019-08" db="EMBL/GenBank/DDBJ databases">
        <title>Deep-cultivation of Planctomycetes and their phenomic and genomic characterization uncovers novel biology.</title>
        <authorList>
            <person name="Wiegand S."/>
            <person name="Jogler M."/>
            <person name="Boedeker C."/>
            <person name="Pinto D."/>
            <person name="Vollmers J."/>
            <person name="Rivas-Marin E."/>
            <person name="Kohn T."/>
            <person name="Peeters S.H."/>
            <person name="Heuer A."/>
            <person name="Rast P."/>
            <person name="Oberbeckmann S."/>
            <person name="Bunk B."/>
            <person name="Jeske O."/>
            <person name="Meyerdierks A."/>
            <person name="Storesund J.E."/>
            <person name="Kallscheuer N."/>
            <person name="Luecker S."/>
            <person name="Lage O.M."/>
            <person name="Pohl T."/>
            <person name="Merkel B.J."/>
            <person name="Hornburger P."/>
            <person name="Mueller R.-W."/>
            <person name="Bruemmer F."/>
            <person name="Labrenz M."/>
            <person name="Spormann A.M."/>
            <person name="Op den Camp H."/>
            <person name="Overmann J."/>
            <person name="Amann R."/>
            <person name="Jetten M.S.M."/>
            <person name="Mascher T."/>
            <person name="Medema M.H."/>
            <person name="Devos D.P."/>
            <person name="Kaster A.-K."/>
            <person name="Ovreas L."/>
            <person name="Rohde M."/>
            <person name="Galperin M.Y."/>
            <person name="Jogler C."/>
        </authorList>
    </citation>
    <scope>NUCLEOTIDE SEQUENCE [LARGE SCALE GENOMIC DNA]</scope>
    <source>
        <strain evidence="2 3">DSM 8797</strain>
    </source>
</reference>
<dbReference type="NCBIfam" id="NF038336">
    <property type="entry name" value="YjiT_fam"/>
    <property type="match status" value="1"/>
</dbReference>
<feature type="coiled-coil region" evidence="1">
    <location>
        <begin position="980"/>
        <end position="1007"/>
    </location>
</feature>
<proteinExistence type="predicted"/>
<organism evidence="2 3">
    <name type="scientific">Gimesia maris</name>
    <dbReference type="NCBI Taxonomy" id="122"/>
    <lineage>
        <taxon>Bacteria</taxon>
        <taxon>Pseudomonadati</taxon>
        <taxon>Planctomycetota</taxon>
        <taxon>Planctomycetia</taxon>
        <taxon>Planctomycetales</taxon>
        <taxon>Planctomycetaceae</taxon>
        <taxon>Gimesia</taxon>
    </lineage>
</organism>
<dbReference type="Proteomes" id="UP000322887">
    <property type="component" value="Chromosome"/>
</dbReference>
<keyword evidence="3" id="KW-1185">Reference proteome</keyword>
<keyword evidence="1" id="KW-0175">Coiled coil</keyword>
<accession>A0ABX5YP25</accession>